<dbReference type="RefSeq" id="WP_107585956.1">
    <property type="nucleotide sequence ID" value="NZ_PZJJ01000032.1"/>
</dbReference>
<dbReference type="Proteomes" id="UP000240509">
    <property type="component" value="Unassembled WGS sequence"/>
</dbReference>
<dbReference type="Pfam" id="PF00561">
    <property type="entry name" value="Abhydrolase_1"/>
    <property type="match status" value="1"/>
</dbReference>
<dbReference type="PANTHER" id="PTHR43433">
    <property type="entry name" value="HYDROLASE, ALPHA/BETA FOLD FAMILY PROTEIN"/>
    <property type="match status" value="1"/>
</dbReference>
<evidence type="ECO:0000313" key="2">
    <source>
        <dbReference type="EMBL" id="PTL37827.1"/>
    </source>
</evidence>
<dbReference type="InterPro" id="IPR029058">
    <property type="entry name" value="AB_hydrolase_fold"/>
</dbReference>
<dbReference type="PRINTS" id="PR00111">
    <property type="entry name" value="ABHYDROLASE"/>
</dbReference>
<comment type="caution">
    <text evidence="2">The sequence shown here is derived from an EMBL/GenBank/DDBJ whole genome shotgun (WGS) entry which is preliminary data.</text>
</comment>
<evidence type="ECO:0000313" key="3">
    <source>
        <dbReference type="Proteomes" id="UP000240509"/>
    </source>
</evidence>
<feature type="domain" description="AB hydrolase-1" evidence="1">
    <location>
        <begin position="31"/>
        <end position="142"/>
    </location>
</feature>
<gene>
    <name evidence="2" type="ORF">C6Y45_14520</name>
</gene>
<dbReference type="OrthoDB" id="9805423at2"/>
<dbReference type="InterPro" id="IPR050471">
    <property type="entry name" value="AB_hydrolase"/>
</dbReference>
<protein>
    <recommendedName>
        <fullName evidence="1">AB hydrolase-1 domain-containing protein</fullName>
    </recommendedName>
</protein>
<name>A0A2T4U342_9BACI</name>
<dbReference type="EMBL" id="PZJJ01000032">
    <property type="protein sequence ID" value="PTL37827.1"/>
    <property type="molecule type" value="Genomic_DNA"/>
</dbReference>
<dbReference type="SUPFAM" id="SSF53474">
    <property type="entry name" value="alpha/beta-Hydrolases"/>
    <property type="match status" value="1"/>
</dbReference>
<accession>A0A2T4U342</accession>
<reference evidence="2 3" key="1">
    <citation type="submission" date="2018-03" db="EMBL/GenBank/DDBJ databases">
        <title>Alkalicoccus saliphilus sp. nov., isolated from a mineral pool.</title>
        <authorList>
            <person name="Zhao B."/>
        </authorList>
    </citation>
    <scope>NUCLEOTIDE SEQUENCE [LARGE SCALE GENOMIC DNA]</scope>
    <source>
        <strain evidence="2 3">6AG</strain>
    </source>
</reference>
<organism evidence="2 3">
    <name type="scientific">Alkalicoccus saliphilus</name>
    <dbReference type="NCBI Taxonomy" id="200989"/>
    <lineage>
        <taxon>Bacteria</taxon>
        <taxon>Bacillati</taxon>
        <taxon>Bacillota</taxon>
        <taxon>Bacilli</taxon>
        <taxon>Bacillales</taxon>
        <taxon>Bacillaceae</taxon>
        <taxon>Alkalicoccus</taxon>
    </lineage>
</organism>
<dbReference type="InterPro" id="IPR000073">
    <property type="entry name" value="AB_hydrolase_1"/>
</dbReference>
<evidence type="ECO:0000259" key="1">
    <source>
        <dbReference type="Pfam" id="PF00561"/>
    </source>
</evidence>
<sequence>MPFFQSGEDLLYYEETGDGPPLFFVPPPALGTEPFRQQKERLSRKFRVISFDPAGTGRSPSNERKEHSVQEWSADILALADHLGLEEILLCGYSLGGSASQEFAAAYPERTKGLILLCTFPEVKTAFLSAKIQLGEWAAGNDFRALMARALSVSHTNRQDNRAGLKERIRRSNPGLVRSMYYYGRHYKATERLTEITCPVTYIYGEWDPIARPYVNMYRRFLPDAEIVKISGAFHQLPTRNAEEINAIITGKYAEQKGADK</sequence>
<dbReference type="AlphaFoldDB" id="A0A2T4U342"/>
<dbReference type="PANTHER" id="PTHR43433:SF1">
    <property type="entry name" value="BLL5160 PROTEIN"/>
    <property type="match status" value="1"/>
</dbReference>
<dbReference type="Gene3D" id="3.40.50.1820">
    <property type="entry name" value="alpha/beta hydrolase"/>
    <property type="match status" value="1"/>
</dbReference>
<proteinExistence type="predicted"/>
<keyword evidence="3" id="KW-1185">Reference proteome</keyword>